<dbReference type="InterPro" id="IPR049238">
    <property type="entry name" value="DUF6873"/>
</dbReference>
<dbReference type="EMBL" id="QXWK01000024">
    <property type="protein sequence ID" value="NBH62415.1"/>
    <property type="molecule type" value="Genomic_DNA"/>
</dbReference>
<name>A0A845QMK6_9FIRM</name>
<keyword evidence="3" id="KW-1185">Reference proteome</keyword>
<gene>
    <name evidence="2" type="ORF">D0435_12210</name>
</gene>
<protein>
    <recommendedName>
        <fullName evidence="1">DUF6873 domain-containing protein</fullName>
    </recommendedName>
</protein>
<accession>A0A845QMK6</accession>
<proteinExistence type="predicted"/>
<evidence type="ECO:0000259" key="1">
    <source>
        <dbReference type="Pfam" id="PF21778"/>
    </source>
</evidence>
<comment type="caution">
    <text evidence="2">The sequence shown here is derived from an EMBL/GenBank/DDBJ whole genome shotgun (WGS) entry which is preliminary data.</text>
</comment>
<dbReference type="RefSeq" id="WP_160202700.1">
    <property type="nucleotide sequence ID" value="NZ_QXWK01000024.1"/>
</dbReference>
<dbReference type="Proteomes" id="UP000446866">
    <property type="component" value="Unassembled WGS sequence"/>
</dbReference>
<evidence type="ECO:0000313" key="3">
    <source>
        <dbReference type="Proteomes" id="UP000446866"/>
    </source>
</evidence>
<evidence type="ECO:0000313" key="2">
    <source>
        <dbReference type="EMBL" id="NBH62415.1"/>
    </source>
</evidence>
<reference evidence="2 3" key="1">
    <citation type="submission" date="2018-08" db="EMBL/GenBank/DDBJ databases">
        <title>Murine metabolic-syndrome-specific gut microbial biobank.</title>
        <authorList>
            <person name="Liu C."/>
        </authorList>
    </citation>
    <scope>NUCLEOTIDE SEQUENCE [LARGE SCALE GENOMIC DNA]</scope>
    <source>
        <strain evidence="2 3">28</strain>
    </source>
</reference>
<feature type="domain" description="DUF6873" evidence="1">
    <location>
        <begin position="6"/>
        <end position="215"/>
    </location>
</feature>
<sequence>MNKIYISKDANVRLKEYLETLGYSLEFVTSDGIVDKAISSHPDTFLCKMGVETNSPIFFAAAEDLGKDYPADVSFNAACTGKYFIHNLSLTNEKLLLAAKEMGMVLIDVHQGYTKCSTVIVDETSIITYDEGIIKACSQYPDISVLRVAPGFVRLDGYDTGFIGGASGRVGKEIIFHGDLFGHPDFSSILDFIEKRGLACKWFPQFKLTDIGSIL</sequence>
<dbReference type="Pfam" id="PF21778">
    <property type="entry name" value="DUF6873"/>
    <property type="match status" value="1"/>
</dbReference>
<organism evidence="2 3">
    <name type="scientific">Anaerotruncus colihominis</name>
    <dbReference type="NCBI Taxonomy" id="169435"/>
    <lineage>
        <taxon>Bacteria</taxon>
        <taxon>Bacillati</taxon>
        <taxon>Bacillota</taxon>
        <taxon>Clostridia</taxon>
        <taxon>Eubacteriales</taxon>
        <taxon>Oscillospiraceae</taxon>
        <taxon>Anaerotruncus</taxon>
    </lineage>
</organism>
<dbReference type="AlphaFoldDB" id="A0A845QMK6"/>